<protein>
    <submittedName>
        <fullName evidence="4">D-alanyl-D-alanine carboxypeptidase</fullName>
    </submittedName>
</protein>
<dbReference type="Proteomes" id="UP000199475">
    <property type="component" value="Unassembled WGS sequence"/>
</dbReference>
<feature type="chain" id="PRO_5011432787" evidence="2">
    <location>
        <begin position="25"/>
        <end position="495"/>
    </location>
</feature>
<dbReference type="OrthoDB" id="9799970at2"/>
<keyword evidence="4" id="KW-0645">Protease</keyword>
<dbReference type="Pfam" id="PF13539">
    <property type="entry name" value="Peptidase_M15_4"/>
    <property type="match status" value="1"/>
</dbReference>
<evidence type="ECO:0000313" key="5">
    <source>
        <dbReference type="Proteomes" id="UP000199475"/>
    </source>
</evidence>
<accession>A0A1G9HCW6</accession>
<organism evidence="4 5">
    <name type="scientific">Tessaracoccus oleiagri</name>
    <dbReference type="NCBI Taxonomy" id="686624"/>
    <lineage>
        <taxon>Bacteria</taxon>
        <taxon>Bacillati</taxon>
        <taxon>Actinomycetota</taxon>
        <taxon>Actinomycetes</taxon>
        <taxon>Propionibacteriales</taxon>
        <taxon>Propionibacteriaceae</taxon>
        <taxon>Tessaracoccus</taxon>
    </lineage>
</organism>
<dbReference type="GO" id="GO:0004180">
    <property type="term" value="F:carboxypeptidase activity"/>
    <property type="evidence" value="ECO:0007669"/>
    <property type="project" value="UniProtKB-KW"/>
</dbReference>
<name>A0A1G9HCW6_9ACTN</name>
<sequence length="495" mass="53133">MRRTFLAAALTAVAMGTLSLPTHAEEEPTPSPSPSASPSEGASVESPAPEPTASPSAVPSPEPTVGPSPEQDASPTPSLFEPSAESPAPSPEADPSPAPAAEPQEAPAVVPTVEAAADAVAPLSVPPPPTAHSAGIKLVGLDTYTWGRFQTTEPLTVWTEVLLPTGWSTSQIRTTDATGYFTIPLTYGSTTPGTYRWRVAGSYPGGQVVRSGEFELWRLARPTVATAGSKAVGLTTYAWGRFDVREPVTVRTQVLLPSGWSTSQIRTTDATGYYAIPLTYGATTPGTYRWRVTATYEPGGNVSTAETTLTRVAAAAPSITRTTTAEVSGYWTSSCPVEPSRLSTIRINHWDYSGNIRRGEIIVRDDLASQVSAVLQQSFDARFPFAQMRLPSVWGGDDIKMMAANDTSGFNCRKVVGNPYAWSPHAYGIAVDINPRENPYRDPSGTWYPNATYAYSRPAGVTGMLYSTSTPVRAFQARGWRWESGWDWHHFQKVS</sequence>
<keyword evidence="2" id="KW-0732">Signal</keyword>
<dbReference type="STRING" id="686624.SAMN04488242_0236"/>
<feature type="signal peptide" evidence="2">
    <location>
        <begin position="1"/>
        <end position="24"/>
    </location>
</feature>
<feature type="region of interest" description="Disordered" evidence="1">
    <location>
        <begin position="18"/>
        <end position="107"/>
    </location>
</feature>
<keyword evidence="5" id="KW-1185">Reference proteome</keyword>
<feature type="compositionally biased region" description="Pro residues" evidence="1">
    <location>
        <begin position="48"/>
        <end position="66"/>
    </location>
</feature>
<keyword evidence="4" id="KW-0378">Hydrolase</keyword>
<evidence type="ECO:0000256" key="1">
    <source>
        <dbReference type="SAM" id="MobiDB-lite"/>
    </source>
</evidence>
<proteinExistence type="predicted"/>
<feature type="compositionally biased region" description="Pro residues" evidence="1">
    <location>
        <begin position="88"/>
        <end position="100"/>
    </location>
</feature>
<reference evidence="4 5" key="1">
    <citation type="submission" date="2016-10" db="EMBL/GenBank/DDBJ databases">
        <authorList>
            <person name="de Groot N.N."/>
        </authorList>
    </citation>
    <scope>NUCLEOTIDE SEQUENCE [LARGE SCALE GENOMIC DNA]</scope>
    <source>
        <strain evidence="4 5">CGMCC 1.9159</strain>
    </source>
</reference>
<dbReference type="EMBL" id="FNGP01000001">
    <property type="protein sequence ID" value="SDL10861.1"/>
    <property type="molecule type" value="Genomic_DNA"/>
</dbReference>
<gene>
    <name evidence="4" type="ORF">SAMN04488242_0236</name>
</gene>
<evidence type="ECO:0000259" key="3">
    <source>
        <dbReference type="Pfam" id="PF13539"/>
    </source>
</evidence>
<evidence type="ECO:0000313" key="4">
    <source>
        <dbReference type="EMBL" id="SDL10861.1"/>
    </source>
</evidence>
<feature type="domain" description="Peptidase M15C" evidence="3">
    <location>
        <begin position="421"/>
        <end position="492"/>
    </location>
</feature>
<feature type="compositionally biased region" description="Low complexity" evidence="1">
    <location>
        <begin position="36"/>
        <end position="47"/>
    </location>
</feature>
<dbReference type="SUPFAM" id="SSF55166">
    <property type="entry name" value="Hedgehog/DD-peptidase"/>
    <property type="match status" value="1"/>
</dbReference>
<dbReference type="InterPro" id="IPR039561">
    <property type="entry name" value="Peptidase_M15C"/>
</dbReference>
<evidence type="ECO:0000256" key="2">
    <source>
        <dbReference type="SAM" id="SignalP"/>
    </source>
</evidence>
<dbReference type="RefSeq" id="WP_143008161.1">
    <property type="nucleotide sequence ID" value="NZ_FNGP01000001.1"/>
</dbReference>
<dbReference type="Gene3D" id="3.30.1380.10">
    <property type="match status" value="1"/>
</dbReference>
<dbReference type="AlphaFoldDB" id="A0A1G9HCW6"/>
<keyword evidence="4" id="KW-0121">Carboxypeptidase</keyword>
<dbReference type="InterPro" id="IPR009045">
    <property type="entry name" value="Zn_M74/Hedgehog-like"/>
</dbReference>